<protein>
    <submittedName>
        <fullName evidence="4">Glycosyltransferase family 8 protein</fullName>
    </submittedName>
</protein>
<reference evidence="4 5" key="1">
    <citation type="submission" date="2018-05" db="EMBL/GenBank/DDBJ databases">
        <title>Novel Campyloabacter and Helicobacter Species and Strains.</title>
        <authorList>
            <person name="Mannion A.J."/>
            <person name="Shen Z."/>
            <person name="Fox J.G."/>
        </authorList>
    </citation>
    <scope>NUCLEOTIDE SEQUENCE [LARGE SCALE GENOMIC DNA]</scope>
    <source>
        <strain evidence="5">MIT10-5678</strain>
    </source>
</reference>
<evidence type="ECO:0000256" key="2">
    <source>
        <dbReference type="ARBA" id="ARBA00022679"/>
    </source>
</evidence>
<keyword evidence="5" id="KW-1185">Reference proteome</keyword>
<dbReference type="PANTHER" id="PTHR13778:SF47">
    <property type="entry name" value="LIPOPOLYSACCHARIDE 1,3-GALACTOSYLTRANSFERASE"/>
    <property type="match status" value="1"/>
</dbReference>
<organism evidence="4 5">
    <name type="scientific">Campylobacter taeniopygiae</name>
    <dbReference type="NCBI Taxonomy" id="2510188"/>
    <lineage>
        <taxon>Bacteria</taxon>
        <taxon>Pseudomonadati</taxon>
        <taxon>Campylobacterota</taxon>
        <taxon>Epsilonproteobacteria</taxon>
        <taxon>Campylobacterales</taxon>
        <taxon>Campylobacteraceae</taxon>
        <taxon>Campylobacter</taxon>
    </lineage>
</organism>
<comment type="caution">
    <text evidence="4">The sequence shown here is derived from an EMBL/GenBank/DDBJ whole genome shotgun (WGS) entry which is preliminary data.</text>
</comment>
<dbReference type="InterPro" id="IPR050748">
    <property type="entry name" value="Glycosyltrans_8_dom-fam"/>
</dbReference>
<keyword evidence="3" id="KW-0479">Metal-binding</keyword>
<keyword evidence="1" id="KW-0328">Glycosyltransferase</keyword>
<dbReference type="CDD" id="cd04194">
    <property type="entry name" value="GT8_A4GalT_like"/>
    <property type="match status" value="1"/>
</dbReference>
<keyword evidence="2" id="KW-0808">Transferase</keyword>
<dbReference type="InterPro" id="IPR029044">
    <property type="entry name" value="Nucleotide-diphossugar_trans"/>
</dbReference>
<evidence type="ECO:0000256" key="1">
    <source>
        <dbReference type="ARBA" id="ARBA00022676"/>
    </source>
</evidence>
<dbReference type="PANTHER" id="PTHR13778">
    <property type="entry name" value="GLYCOSYLTRANSFERASE 8 DOMAIN-CONTAINING PROTEIN"/>
    <property type="match status" value="1"/>
</dbReference>
<dbReference type="InterPro" id="IPR002495">
    <property type="entry name" value="Glyco_trans_8"/>
</dbReference>
<evidence type="ECO:0000313" key="4">
    <source>
        <dbReference type="EMBL" id="TKX34236.1"/>
    </source>
</evidence>
<sequence length="409" mass="48458">MYHLVFSADENYIKYTSVLITSIILNTDKNKKIQDFDKNSNIKNEKYFFHILSNFVSDKTREKLLNLQNALNEIFPCKIIIHIKNDEDFENFPTSGAAHSLKLPYYRLRLSSIFDESIKKCLYLDSDMLCMCDIRELFSINLKDKIVGVVGDPGSKKSKIKFKENDKKKIFYFDENYFNSGLLLINLEEYKKHSIEQKCEELASKCYYIKAADQDLLNATIHYKHQLKLDFAYNFSTIAFCYVICKDENKNRLNYTRNEFNKSIKNPKILHYGEKPWRFLKSYFDYKGTNINEYWWDMAIKTPIFNEELLKSKKNITNHLLCAGLGRELFNAALKFNFPKIKFLIKNTSNDEKYMQRAESIEDDFFGICCILGIAISYARSHKKNLFSVYLKALKMIYNFKKYHFRSRI</sequence>
<dbReference type="RefSeq" id="WP_137623482.1">
    <property type="nucleotide sequence ID" value="NZ_NXLY01000004.1"/>
</dbReference>
<dbReference type="EMBL" id="NXLY01000004">
    <property type="protein sequence ID" value="TKX34236.1"/>
    <property type="molecule type" value="Genomic_DNA"/>
</dbReference>
<accession>A0ABY2TJV7</accession>
<evidence type="ECO:0000313" key="5">
    <source>
        <dbReference type="Proteomes" id="UP000309584"/>
    </source>
</evidence>
<dbReference type="Proteomes" id="UP000309584">
    <property type="component" value="Unassembled WGS sequence"/>
</dbReference>
<evidence type="ECO:0000256" key="3">
    <source>
        <dbReference type="ARBA" id="ARBA00022723"/>
    </source>
</evidence>
<proteinExistence type="predicted"/>
<dbReference type="Gene3D" id="3.90.550.10">
    <property type="entry name" value="Spore Coat Polysaccharide Biosynthesis Protein SpsA, Chain A"/>
    <property type="match status" value="1"/>
</dbReference>
<dbReference type="SUPFAM" id="SSF53448">
    <property type="entry name" value="Nucleotide-diphospho-sugar transferases"/>
    <property type="match status" value="1"/>
</dbReference>
<dbReference type="Pfam" id="PF01501">
    <property type="entry name" value="Glyco_transf_8"/>
    <property type="match status" value="1"/>
</dbReference>
<name>A0ABY2TJV7_9BACT</name>
<gene>
    <name evidence="4" type="ORF">CQA75_02495</name>
</gene>